<reference evidence="1 2" key="1">
    <citation type="journal article" date="2012" name="Genome Biol.">
        <title>Sequencing three crocodilian genomes to illuminate the evolution of archosaurs and amniotes.</title>
        <authorList>
            <person name="St John J.A."/>
            <person name="Braun E.L."/>
            <person name="Isberg S.R."/>
            <person name="Miles L.G."/>
            <person name="Chong A.Y."/>
            <person name="Gongora J."/>
            <person name="Dalzell P."/>
            <person name="Moran C."/>
            <person name="Bed'hom B."/>
            <person name="Abzhanov A."/>
            <person name="Burgess S.C."/>
            <person name="Cooksey A.M."/>
            <person name="Castoe T.A."/>
            <person name="Crawford N.G."/>
            <person name="Densmore L.D."/>
            <person name="Drew J.C."/>
            <person name="Edwards S.V."/>
            <person name="Faircloth B.C."/>
            <person name="Fujita M.K."/>
            <person name="Greenwold M.J."/>
            <person name="Hoffmann F.G."/>
            <person name="Howard J.M."/>
            <person name="Iguchi T."/>
            <person name="Janes D.E."/>
            <person name="Khan S.Y."/>
            <person name="Kohno S."/>
            <person name="de Koning A.J."/>
            <person name="Lance S.L."/>
            <person name="McCarthy F.M."/>
            <person name="McCormack J.E."/>
            <person name="Merchant M.E."/>
            <person name="Peterson D.G."/>
            <person name="Pollock D.D."/>
            <person name="Pourmand N."/>
            <person name="Raney B.J."/>
            <person name="Roessler K.A."/>
            <person name="Sanford J.R."/>
            <person name="Sawyer R.H."/>
            <person name="Schmidt C.J."/>
            <person name="Triplett E.W."/>
            <person name="Tuberville T.D."/>
            <person name="Venegas-Anaya M."/>
            <person name="Howard J.T."/>
            <person name="Jarvis E.D."/>
            <person name="Guillette L.J.Jr."/>
            <person name="Glenn T.C."/>
            <person name="Green R.E."/>
            <person name="Ray D.A."/>
        </authorList>
    </citation>
    <scope>NUCLEOTIDE SEQUENCE [LARGE SCALE GENOMIC DNA]</scope>
    <source>
        <strain evidence="1">KSC_2009_1</strain>
    </source>
</reference>
<evidence type="ECO:0000313" key="1">
    <source>
        <dbReference type="EMBL" id="KYO32532.1"/>
    </source>
</evidence>
<gene>
    <name evidence="1" type="ORF">Y1Q_0013043</name>
</gene>
<name>A0A151N6R9_ALLMI</name>
<dbReference type="Proteomes" id="UP000050525">
    <property type="component" value="Unassembled WGS sequence"/>
</dbReference>
<proteinExistence type="predicted"/>
<accession>A0A151N6R9</accession>
<sequence length="122" mass="13832">MAAFCLQNTYEATTTSINLLRTGKAAMRMWSPSLLESSHGKSLLKAIKAVWTEAHSNDMINNKLKPAPMMVCYWSLEINPSVLIPKNSGFRNTCPLYKDAEPDHDLLLNFYLCEISSVNMWF</sequence>
<organism evidence="1 2">
    <name type="scientific">Alligator mississippiensis</name>
    <name type="common">American alligator</name>
    <dbReference type="NCBI Taxonomy" id="8496"/>
    <lineage>
        <taxon>Eukaryota</taxon>
        <taxon>Metazoa</taxon>
        <taxon>Chordata</taxon>
        <taxon>Craniata</taxon>
        <taxon>Vertebrata</taxon>
        <taxon>Euteleostomi</taxon>
        <taxon>Archelosauria</taxon>
        <taxon>Archosauria</taxon>
        <taxon>Crocodylia</taxon>
        <taxon>Alligatoridae</taxon>
        <taxon>Alligatorinae</taxon>
        <taxon>Alligator</taxon>
    </lineage>
</organism>
<dbReference type="AlphaFoldDB" id="A0A151N6R9"/>
<comment type="caution">
    <text evidence="1">The sequence shown here is derived from an EMBL/GenBank/DDBJ whole genome shotgun (WGS) entry which is preliminary data.</text>
</comment>
<dbReference type="EMBL" id="AKHW03003911">
    <property type="protein sequence ID" value="KYO32532.1"/>
    <property type="molecule type" value="Genomic_DNA"/>
</dbReference>
<protein>
    <submittedName>
        <fullName evidence="1">Uncharacterized protein</fullName>
    </submittedName>
</protein>
<keyword evidence="2" id="KW-1185">Reference proteome</keyword>
<evidence type="ECO:0000313" key="2">
    <source>
        <dbReference type="Proteomes" id="UP000050525"/>
    </source>
</evidence>